<dbReference type="Proteomes" id="UP001501444">
    <property type="component" value="Unassembled WGS sequence"/>
</dbReference>
<evidence type="ECO:0008006" key="5">
    <source>
        <dbReference type="Google" id="ProtNLM"/>
    </source>
</evidence>
<keyword evidence="2" id="KW-0472">Membrane</keyword>
<evidence type="ECO:0000256" key="2">
    <source>
        <dbReference type="SAM" id="Phobius"/>
    </source>
</evidence>
<comment type="caution">
    <text evidence="3">The sequence shown here is derived from an EMBL/GenBank/DDBJ whole genome shotgun (WGS) entry which is preliminary data.</text>
</comment>
<evidence type="ECO:0000313" key="3">
    <source>
        <dbReference type="EMBL" id="GAA2341966.1"/>
    </source>
</evidence>
<dbReference type="Gene3D" id="1.25.40.10">
    <property type="entry name" value="Tetratricopeptide repeat domain"/>
    <property type="match status" value="1"/>
</dbReference>
<feature type="region of interest" description="Disordered" evidence="1">
    <location>
        <begin position="432"/>
        <end position="453"/>
    </location>
</feature>
<accession>A0ABN3G106</accession>
<dbReference type="InterPro" id="IPR011990">
    <property type="entry name" value="TPR-like_helical_dom_sf"/>
</dbReference>
<feature type="compositionally biased region" description="Low complexity" evidence="1">
    <location>
        <begin position="248"/>
        <end position="261"/>
    </location>
</feature>
<keyword evidence="2" id="KW-1133">Transmembrane helix</keyword>
<dbReference type="RefSeq" id="WP_344612549.1">
    <property type="nucleotide sequence ID" value="NZ_BAAARV010000021.1"/>
</dbReference>
<feature type="transmembrane region" description="Helical" evidence="2">
    <location>
        <begin position="290"/>
        <end position="315"/>
    </location>
</feature>
<keyword evidence="4" id="KW-1185">Reference proteome</keyword>
<feature type="region of interest" description="Disordered" evidence="1">
    <location>
        <begin position="1"/>
        <end position="30"/>
    </location>
</feature>
<keyword evidence="2" id="KW-0812">Transmembrane</keyword>
<feature type="region of interest" description="Disordered" evidence="1">
    <location>
        <begin position="248"/>
        <end position="281"/>
    </location>
</feature>
<proteinExistence type="predicted"/>
<evidence type="ECO:0000256" key="1">
    <source>
        <dbReference type="SAM" id="MobiDB-lite"/>
    </source>
</evidence>
<sequence length="453" mass="47502">MRTGHPTRTGHHRGDPDVDGPGSGQHATPQTPFQLVDRAGVLLSAYDFGGAYQLLIELRSRIEQGVPVEPVDAADATRMLAETLLALGQPDAAGDLLAEFATWPGLGPYQAAMLTLAQARLLTAQDRLDDAAACYRDIIERGTGGHEAIHWPVLLATAGAAALTATQGRPATAEPALHLAYTRLADEYGGGHVDTVRVGLDLVRVRMQLGGTSAARRLAAQLLPAAVTGLGEHHPLVDRLTVLVDDLTAPPRDRGGAPAAEPGRRDALRSAAAREPALGRRRPAGRRRWLPHWAIVAVVLCLAAVSAAAVIMLAIPTSTPARTLGVAPRPITGQASTGDSWTSSYRPAGDVRIVRATGTTIDVAWTDPTNGTRPTILFLAKDDTPAFAAATVQAATTSYRLTGLDRRAHRYCIGVAVAYSPTTVARAPDVCTSRPATHRSGAPGPPSPKDPAS</sequence>
<protein>
    <recommendedName>
        <fullName evidence="5">Tetratricopeptide repeat protein</fullName>
    </recommendedName>
</protein>
<name>A0ABN3G106_9ACTN</name>
<evidence type="ECO:0000313" key="4">
    <source>
        <dbReference type="Proteomes" id="UP001501444"/>
    </source>
</evidence>
<feature type="compositionally biased region" description="Pro residues" evidence="1">
    <location>
        <begin position="443"/>
        <end position="453"/>
    </location>
</feature>
<gene>
    <name evidence="3" type="ORF">GCM10010170_025800</name>
</gene>
<dbReference type="EMBL" id="BAAARV010000021">
    <property type="protein sequence ID" value="GAA2341966.1"/>
    <property type="molecule type" value="Genomic_DNA"/>
</dbReference>
<organism evidence="3 4">
    <name type="scientific">Dactylosporangium salmoneum</name>
    <dbReference type="NCBI Taxonomy" id="53361"/>
    <lineage>
        <taxon>Bacteria</taxon>
        <taxon>Bacillati</taxon>
        <taxon>Actinomycetota</taxon>
        <taxon>Actinomycetes</taxon>
        <taxon>Micromonosporales</taxon>
        <taxon>Micromonosporaceae</taxon>
        <taxon>Dactylosporangium</taxon>
    </lineage>
</organism>
<reference evidence="3 4" key="1">
    <citation type="journal article" date="2019" name="Int. J. Syst. Evol. Microbiol.">
        <title>The Global Catalogue of Microorganisms (GCM) 10K type strain sequencing project: providing services to taxonomists for standard genome sequencing and annotation.</title>
        <authorList>
            <consortium name="The Broad Institute Genomics Platform"/>
            <consortium name="The Broad Institute Genome Sequencing Center for Infectious Disease"/>
            <person name="Wu L."/>
            <person name="Ma J."/>
        </authorList>
    </citation>
    <scope>NUCLEOTIDE SEQUENCE [LARGE SCALE GENOMIC DNA]</scope>
    <source>
        <strain evidence="3 4">JCM 3272</strain>
    </source>
</reference>